<dbReference type="AlphaFoldDB" id="A0A3P8EML4"/>
<dbReference type="GO" id="GO:0000398">
    <property type="term" value="P:mRNA splicing, via spliceosome"/>
    <property type="evidence" value="ECO:0007669"/>
    <property type="project" value="InterPro"/>
</dbReference>
<proteinExistence type="predicted"/>
<gene>
    <name evidence="2" type="ORF">HPBE_LOCUS18861</name>
</gene>
<organism evidence="2">
    <name type="scientific">Heligmosomoides polygyrus</name>
    <name type="common">Parasitic roundworm</name>
    <dbReference type="NCBI Taxonomy" id="6339"/>
    <lineage>
        <taxon>Eukaryota</taxon>
        <taxon>Metazoa</taxon>
        <taxon>Ecdysozoa</taxon>
        <taxon>Nematoda</taxon>
        <taxon>Chromadorea</taxon>
        <taxon>Rhabditida</taxon>
        <taxon>Rhabditina</taxon>
        <taxon>Rhabditomorpha</taxon>
        <taxon>Strongyloidea</taxon>
        <taxon>Heligmosomidae</taxon>
        <taxon>Heligmosomoides</taxon>
    </lineage>
</organism>
<feature type="compositionally biased region" description="Low complexity" evidence="1">
    <location>
        <begin position="176"/>
        <end position="186"/>
    </location>
</feature>
<dbReference type="PANTHER" id="PTHR13173:SF10">
    <property type="entry name" value="WW DOMAIN-BINDING PROTEIN 4"/>
    <property type="match status" value="1"/>
</dbReference>
<feature type="region of interest" description="Disordered" evidence="1">
    <location>
        <begin position="176"/>
        <end position="196"/>
    </location>
</feature>
<reference evidence="2" key="1">
    <citation type="submission" date="2018-11" db="EMBL/GenBank/DDBJ databases">
        <authorList>
            <consortium name="Pathogen Informatics"/>
        </authorList>
    </citation>
    <scope>NUCLEOTIDE SEQUENCE [LARGE SCALE GENOMIC DNA]</scope>
</reference>
<evidence type="ECO:0000313" key="2">
    <source>
        <dbReference type="EMBL" id="VDP13179.1"/>
    </source>
</evidence>
<protein>
    <recommendedName>
        <fullName evidence="3">Matrin-type domain-containing protein</fullName>
    </recommendedName>
</protein>
<dbReference type="GO" id="GO:0003723">
    <property type="term" value="F:RNA binding"/>
    <property type="evidence" value="ECO:0007669"/>
    <property type="project" value="TreeGrafter"/>
</dbReference>
<sequence>MSVSWHTEVFSLTLKLCASREFITSCSLFQVWFGDNRASIEFHERGKKHKDALAAKLRDLGRAAHEKEQAVGALKCAATHVIYTNGVGLAMENEYATGLSSKIFDPRQMKDVSSMAREMAKRKNELLEMKNKKRVCPNLFNSYETVAWLLLEKVKVEEPAPQEVPHPVQLTEVQQELQQQQQQQQQAAPVGPLGSWTKVKKSDRRKELFNFSAPVYSPLTARYRAEEERERKAPAIQFTEKTSGLLTKKVKGPIEFKKRTATKNVRQRTQ</sequence>
<dbReference type="InterPro" id="IPR040023">
    <property type="entry name" value="WBP4"/>
</dbReference>
<name>A0A3P8EML4_HELPZ</name>
<evidence type="ECO:0000256" key="1">
    <source>
        <dbReference type="SAM" id="MobiDB-lite"/>
    </source>
</evidence>
<dbReference type="EMBL" id="UZAH01030967">
    <property type="protein sequence ID" value="VDP13179.1"/>
    <property type="molecule type" value="Genomic_DNA"/>
</dbReference>
<evidence type="ECO:0008006" key="3">
    <source>
        <dbReference type="Google" id="ProtNLM"/>
    </source>
</evidence>
<dbReference type="OrthoDB" id="191651at2759"/>
<dbReference type="GO" id="GO:0071011">
    <property type="term" value="C:precatalytic spliceosome"/>
    <property type="evidence" value="ECO:0007669"/>
    <property type="project" value="TreeGrafter"/>
</dbReference>
<dbReference type="PANTHER" id="PTHR13173">
    <property type="entry name" value="WW DOMAIN BINDING PROTEIN 4"/>
    <property type="match status" value="1"/>
</dbReference>
<accession>A0A3P8EML4</accession>